<dbReference type="InterPro" id="IPR036641">
    <property type="entry name" value="HPT_dom_sf"/>
</dbReference>
<evidence type="ECO:0000313" key="3">
    <source>
        <dbReference type="EMBL" id="MDD7913958.1"/>
    </source>
</evidence>
<name>A0ABT5S783_9FLAO</name>
<keyword evidence="4" id="KW-1185">Reference proteome</keyword>
<protein>
    <submittedName>
        <fullName evidence="3">Hpt domain-containing protein</fullName>
    </submittedName>
</protein>
<sequence>MEQPNLNYIEQLARGDESIRKTLIDVIKSEFPGEIIDYENSIKSKDFKKIEENVHRIKHKFSILGLEKSYNKANKFEHNLREHVFNQSEQREFDKTLIAISEYMKTI</sequence>
<evidence type="ECO:0000256" key="1">
    <source>
        <dbReference type="PROSITE-ProRule" id="PRU00110"/>
    </source>
</evidence>
<evidence type="ECO:0000313" key="4">
    <source>
        <dbReference type="Proteomes" id="UP001151478"/>
    </source>
</evidence>
<reference evidence="3" key="1">
    <citation type="submission" date="2023-02" db="EMBL/GenBank/DDBJ databases">
        <title>Polaribacter ponticola sp. nov., isolated from seawater.</title>
        <authorList>
            <person name="Baek J.H."/>
            <person name="Kim J.M."/>
            <person name="Choi D.G."/>
            <person name="Jeon C.O."/>
        </authorList>
    </citation>
    <scope>NUCLEOTIDE SEQUENCE</scope>
    <source>
        <strain evidence="3">MSW5</strain>
    </source>
</reference>
<keyword evidence="1" id="KW-0597">Phosphoprotein</keyword>
<dbReference type="Proteomes" id="UP001151478">
    <property type="component" value="Unassembled WGS sequence"/>
</dbReference>
<feature type="domain" description="HPt" evidence="2">
    <location>
        <begin position="16"/>
        <end position="107"/>
    </location>
</feature>
<comment type="caution">
    <text evidence="3">The sequence shown here is derived from an EMBL/GenBank/DDBJ whole genome shotgun (WGS) entry which is preliminary data.</text>
</comment>
<dbReference type="PROSITE" id="PS50894">
    <property type="entry name" value="HPT"/>
    <property type="match status" value="1"/>
</dbReference>
<evidence type="ECO:0000259" key="2">
    <source>
        <dbReference type="PROSITE" id="PS50894"/>
    </source>
</evidence>
<gene>
    <name evidence="3" type="ORF">N5A56_005745</name>
</gene>
<dbReference type="EMBL" id="JAOSLC020000003">
    <property type="protein sequence ID" value="MDD7913958.1"/>
    <property type="molecule type" value="Genomic_DNA"/>
</dbReference>
<dbReference type="InterPro" id="IPR008207">
    <property type="entry name" value="Sig_transdc_His_kin_Hpt_dom"/>
</dbReference>
<dbReference type="SUPFAM" id="SSF47226">
    <property type="entry name" value="Histidine-containing phosphotransfer domain, HPT domain"/>
    <property type="match status" value="1"/>
</dbReference>
<accession>A0ABT5S783</accession>
<organism evidence="3 4">
    <name type="scientific">Polaribacter ponticola</name>
    <dbReference type="NCBI Taxonomy" id="2978475"/>
    <lineage>
        <taxon>Bacteria</taxon>
        <taxon>Pseudomonadati</taxon>
        <taxon>Bacteroidota</taxon>
        <taxon>Flavobacteriia</taxon>
        <taxon>Flavobacteriales</taxon>
        <taxon>Flavobacteriaceae</taxon>
    </lineage>
</organism>
<dbReference type="RefSeq" id="WP_265724627.1">
    <property type="nucleotide sequence ID" value="NZ_JAOSLC020000003.1"/>
</dbReference>
<proteinExistence type="predicted"/>
<feature type="modified residue" description="Phosphohistidine" evidence="1">
    <location>
        <position position="55"/>
    </location>
</feature>
<dbReference type="Gene3D" id="1.20.120.160">
    <property type="entry name" value="HPT domain"/>
    <property type="match status" value="1"/>
</dbReference>